<dbReference type="InterPro" id="IPR013083">
    <property type="entry name" value="Znf_RING/FYVE/PHD"/>
</dbReference>
<dbReference type="Pfam" id="PF00023">
    <property type="entry name" value="Ank"/>
    <property type="match status" value="1"/>
</dbReference>
<dbReference type="SUPFAM" id="SSF57850">
    <property type="entry name" value="RING/U-box"/>
    <property type="match status" value="1"/>
</dbReference>
<feature type="domain" description="RING-type" evidence="6">
    <location>
        <begin position="423"/>
        <end position="460"/>
    </location>
</feature>
<dbReference type="InterPro" id="IPR036770">
    <property type="entry name" value="Ankyrin_rpt-contain_sf"/>
</dbReference>
<dbReference type="PROSITE" id="PS50089">
    <property type="entry name" value="ZF_RING_2"/>
    <property type="match status" value="1"/>
</dbReference>
<dbReference type="GO" id="GO:0008270">
    <property type="term" value="F:zinc ion binding"/>
    <property type="evidence" value="ECO:0007669"/>
    <property type="project" value="UniProtKB-KW"/>
</dbReference>
<keyword evidence="2 4" id="KW-0863">Zinc-finger</keyword>
<comment type="caution">
    <text evidence="7">The sequence shown here is derived from an EMBL/GenBank/DDBJ whole genome shotgun (WGS) entry which is preliminary data.</text>
</comment>
<gene>
    <name evidence="7" type="ORF">GMRT_13431</name>
</gene>
<protein>
    <submittedName>
        <fullName evidence="7">Ankyrin repeat protein 2</fullName>
    </submittedName>
</protein>
<evidence type="ECO:0000256" key="5">
    <source>
        <dbReference type="SAM" id="Coils"/>
    </source>
</evidence>
<dbReference type="InterPro" id="IPR002110">
    <property type="entry name" value="Ankyrin_rpt"/>
</dbReference>
<dbReference type="FunFam" id="1.10.1170.10:FF:000002">
    <property type="entry name" value="Baculoviral IAP repeat containing 7"/>
    <property type="match status" value="1"/>
</dbReference>
<dbReference type="Pfam" id="PF12796">
    <property type="entry name" value="Ank_2"/>
    <property type="match status" value="3"/>
</dbReference>
<evidence type="ECO:0000256" key="1">
    <source>
        <dbReference type="ARBA" id="ARBA00022723"/>
    </source>
</evidence>
<reference evidence="7 8" key="1">
    <citation type="submission" date="2019-05" db="EMBL/GenBank/DDBJ databases">
        <title>The compact genome of Giardia muris reveals important steps in the evolution of intestinal protozoan parasites.</title>
        <authorList>
            <person name="Xu F."/>
            <person name="Jimenez-Gonzalez A."/>
            <person name="Einarsson E."/>
            <person name="Astvaldsson A."/>
            <person name="Peirasmaki D."/>
            <person name="Eckmann L."/>
            <person name="Andersson J.O."/>
            <person name="Svard S.G."/>
            <person name="Jerlstrom-Hultqvist J."/>
        </authorList>
    </citation>
    <scope>NUCLEOTIDE SEQUENCE [LARGE SCALE GENOMIC DNA]</scope>
    <source>
        <strain evidence="7 8">Roberts-Thomson</strain>
    </source>
</reference>
<keyword evidence="3" id="KW-0862">Zinc</keyword>
<dbReference type="VEuPathDB" id="GiardiaDB:GMRT_13431"/>
<dbReference type="Pfam" id="PF13920">
    <property type="entry name" value="zf-C3HC4_3"/>
    <property type="match status" value="1"/>
</dbReference>
<sequence length="471" mass="52633">MSVTDLMRAARYGDLKGVKRNLNQVGKQDRYGRTALMYAAINGHAYCIPLLEKEIGMQNKGGWTALMWAASNDHTDSVRLLFSEAGKQSTEERKFDLNGITTFPPGTTALMLAAHYNRPEVVELLLPYEQGLKDSKGHTAQWHANNGASWRGDFTRVRELLKNEGPKRVPPPPKESVFLRTFATVGDIEGVRKYVSHAGYQDSNGMTALMLTAEKGYVDCIPLLENEVGMQNNWGWTALMKAVFYDHTDCARLLLSEAGKQSAKEWNFTSNGETVAYPSGTTALMIAAIRNHPDIVEILLPYEQGMKDSEGHTAQWHANNKGYSAQVRKLLKKEGTKRLPPSLNSEVLELRECVNELAVENESLKRGLSSLKNAQEEADNEPSQMSQKVSSLEERLEKCQEMNRSLRRTLNQKTEEAKAITTCVICLTNPKDTLLQPCGHLCACSNCAEQIMNQTCPFCRTPVERVIKAYI</sequence>
<evidence type="ECO:0000256" key="4">
    <source>
        <dbReference type="PROSITE-ProRule" id="PRU00175"/>
    </source>
</evidence>
<evidence type="ECO:0000256" key="3">
    <source>
        <dbReference type="ARBA" id="ARBA00022833"/>
    </source>
</evidence>
<organism evidence="7 8">
    <name type="scientific">Giardia muris</name>
    <dbReference type="NCBI Taxonomy" id="5742"/>
    <lineage>
        <taxon>Eukaryota</taxon>
        <taxon>Metamonada</taxon>
        <taxon>Diplomonadida</taxon>
        <taxon>Hexamitidae</taxon>
        <taxon>Giardiinae</taxon>
        <taxon>Giardia</taxon>
    </lineage>
</organism>
<dbReference type="Gene3D" id="3.30.40.10">
    <property type="entry name" value="Zinc/RING finger domain, C3HC4 (zinc finger)"/>
    <property type="match status" value="1"/>
</dbReference>
<evidence type="ECO:0000259" key="6">
    <source>
        <dbReference type="PROSITE" id="PS50089"/>
    </source>
</evidence>
<proteinExistence type="predicted"/>
<accession>A0A4Z1SM57</accession>
<dbReference type="InterPro" id="IPR001841">
    <property type="entry name" value="Znf_RING"/>
</dbReference>
<name>A0A4Z1SM57_GIAMU</name>
<dbReference type="Proteomes" id="UP000315496">
    <property type="component" value="Chromosome 5"/>
</dbReference>
<feature type="coiled-coil region" evidence="5">
    <location>
        <begin position="354"/>
        <end position="416"/>
    </location>
</feature>
<dbReference type="SMART" id="SM00248">
    <property type="entry name" value="ANK"/>
    <property type="match status" value="7"/>
</dbReference>
<keyword evidence="1" id="KW-0479">Metal-binding</keyword>
<keyword evidence="8" id="KW-1185">Reference proteome</keyword>
<dbReference type="OrthoDB" id="66726at2759"/>
<evidence type="ECO:0000313" key="7">
    <source>
        <dbReference type="EMBL" id="TNJ26640.1"/>
    </source>
</evidence>
<dbReference type="EMBL" id="VDLU01000005">
    <property type="protein sequence ID" value="TNJ26640.1"/>
    <property type="molecule type" value="Genomic_DNA"/>
</dbReference>
<dbReference type="PANTHER" id="PTHR24120">
    <property type="entry name" value="GH07239P"/>
    <property type="match status" value="1"/>
</dbReference>
<dbReference type="SUPFAM" id="SSF48403">
    <property type="entry name" value="Ankyrin repeat"/>
    <property type="match status" value="1"/>
</dbReference>
<dbReference type="PANTHER" id="PTHR24120:SF4">
    <property type="entry name" value="GH07239P"/>
    <property type="match status" value="1"/>
</dbReference>
<dbReference type="Gene3D" id="1.25.40.20">
    <property type="entry name" value="Ankyrin repeat-containing domain"/>
    <property type="match status" value="3"/>
</dbReference>
<evidence type="ECO:0000256" key="2">
    <source>
        <dbReference type="ARBA" id="ARBA00022771"/>
    </source>
</evidence>
<evidence type="ECO:0000313" key="8">
    <source>
        <dbReference type="Proteomes" id="UP000315496"/>
    </source>
</evidence>
<dbReference type="AlphaFoldDB" id="A0A4Z1SM57"/>
<keyword evidence="5" id="KW-0175">Coiled coil</keyword>